<protein>
    <recommendedName>
        <fullName evidence="3">DUF4898 domain-containing protein</fullName>
    </recommendedName>
</protein>
<evidence type="ECO:0000313" key="2">
    <source>
        <dbReference type="Proteomes" id="UP000024332"/>
    </source>
</evidence>
<sequence length="93" mass="10641">MQMFEEITLEASLLDLLRGYRAWKAIPLSAVGSFDKYLNFILPKEVEEVAFILPVSLTDRTEEVKLAVLSVRPSVLVSVYFSGKIEKVMVFWK</sequence>
<evidence type="ECO:0000313" key="1">
    <source>
        <dbReference type="EMBL" id="EZQ07100.1"/>
    </source>
</evidence>
<reference evidence="1 2" key="1">
    <citation type="submission" date="2014-03" db="EMBL/GenBank/DDBJ databases">
        <title>Draft genome sequence of the novel thermoacidophilic archaea Acidianus copahuensis ALE1 strain, isolated from Copahue volcanic area in Neuquen Argentina.</title>
        <authorList>
            <person name="Urbieta M.S."/>
            <person name="Rascovan N."/>
            <person name="Castro C."/>
            <person name="Revale S."/>
            <person name="Giaveno M.A."/>
            <person name="Vazquez M.P."/>
            <person name="Donati E.R."/>
        </authorList>
    </citation>
    <scope>NUCLEOTIDE SEQUENCE [LARGE SCALE GENOMIC DNA]</scope>
    <source>
        <strain evidence="1 2">ALE1</strain>
    </source>
</reference>
<dbReference type="Proteomes" id="UP000024332">
    <property type="component" value="Unassembled WGS sequence"/>
</dbReference>
<organism evidence="1 2">
    <name type="scientific">Candidatus Acidianus copahuensis</name>
    <dbReference type="NCBI Taxonomy" id="1160895"/>
    <lineage>
        <taxon>Archaea</taxon>
        <taxon>Thermoproteota</taxon>
        <taxon>Thermoprotei</taxon>
        <taxon>Sulfolobales</taxon>
        <taxon>Sulfolobaceae</taxon>
        <taxon>Acidianus</taxon>
    </lineage>
</organism>
<dbReference type="InterPro" id="IPR032603">
    <property type="entry name" value="DUF4898"/>
</dbReference>
<dbReference type="Pfam" id="PF16239">
    <property type="entry name" value="DUF4898"/>
    <property type="match status" value="1"/>
</dbReference>
<evidence type="ECO:0008006" key="3">
    <source>
        <dbReference type="Google" id="ProtNLM"/>
    </source>
</evidence>
<keyword evidence="2" id="KW-1185">Reference proteome</keyword>
<dbReference type="AlphaFoldDB" id="A0A031LQR2"/>
<comment type="caution">
    <text evidence="1">The sequence shown here is derived from an EMBL/GenBank/DDBJ whole genome shotgun (WGS) entry which is preliminary data.</text>
</comment>
<proteinExistence type="predicted"/>
<gene>
    <name evidence="1" type="ORF">CM19_05165</name>
</gene>
<dbReference type="RefSeq" id="WP_048099307.1">
    <property type="nucleotide sequence ID" value="NZ_JFZT01000039.1"/>
</dbReference>
<accession>A0A031LQR2</accession>
<dbReference type="EMBL" id="JFZT01000039">
    <property type="protein sequence ID" value="EZQ07100.1"/>
    <property type="molecule type" value="Genomic_DNA"/>
</dbReference>
<name>A0A031LQR2_9CREN</name>